<gene>
    <name evidence="1" type="ORF">T265_03780</name>
</gene>
<protein>
    <submittedName>
        <fullName evidence="1">Uncharacterized protein</fullName>
    </submittedName>
</protein>
<accession>A0A075A2E6</accession>
<keyword evidence="2" id="KW-1185">Reference proteome</keyword>
<dbReference type="CTD" id="20317967"/>
<dbReference type="EMBL" id="KL596674">
    <property type="protein sequence ID" value="KER29680.1"/>
    <property type="molecule type" value="Genomic_DNA"/>
</dbReference>
<dbReference type="KEGG" id="ovi:T265_03780"/>
<dbReference type="AlphaFoldDB" id="A0A075A2E6"/>
<dbReference type="RefSeq" id="XP_009166597.1">
    <property type="nucleotide sequence ID" value="XM_009168333.1"/>
</dbReference>
<dbReference type="Proteomes" id="UP000054324">
    <property type="component" value="Unassembled WGS sequence"/>
</dbReference>
<organism evidence="1 2">
    <name type="scientific">Opisthorchis viverrini</name>
    <name type="common">Southeast Asian liver fluke</name>
    <dbReference type="NCBI Taxonomy" id="6198"/>
    <lineage>
        <taxon>Eukaryota</taxon>
        <taxon>Metazoa</taxon>
        <taxon>Spiralia</taxon>
        <taxon>Lophotrochozoa</taxon>
        <taxon>Platyhelminthes</taxon>
        <taxon>Trematoda</taxon>
        <taxon>Digenea</taxon>
        <taxon>Opisthorchiida</taxon>
        <taxon>Opisthorchiata</taxon>
        <taxon>Opisthorchiidae</taxon>
        <taxon>Opisthorchis</taxon>
    </lineage>
</organism>
<evidence type="ECO:0000313" key="1">
    <source>
        <dbReference type="EMBL" id="KER29680.1"/>
    </source>
</evidence>
<name>A0A075A2E6_OPIVI</name>
<reference evidence="1 2" key="1">
    <citation type="submission" date="2013-11" db="EMBL/GenBank/DDBJ databases">
        <title>Opisthorchis viverrini - life in the bile duct.</title>
        <authorList>
            <person name="Young N.D."/>
            <person name="Nagarajan N."/>
            <person name="Lin S.J."/>
            <person name="Korhonen P.K."/>
            <person name="Jex A.R."/>
            <person name="Hall R.S."/>
            <person name="Safavi-Hemami H."/>
            <person name="Kaewkong W."/>
            <person name="Bertrand D."/>
            <person name="Gao S."/>
            <person name="Seet Q."/>
            <person name="Wongkham S."/>
            <person name="Teh B.T."/>
            <person name="Wongkham C."/>
            <person name="Intapan P.M."/>
            <person name="Maleewong W."/>
            <person name="Yang X."/>
            <person name="Hu M."/>
            <person name="Wang Z."/>
            <person name="Hofmann A."/>
            <person name="Sternberg P.W."/>
            <person name="Tan P."/>
            <person name="Wang J."/>
            <person name="Gasser R.B."/>
        </authorList>
    </citation>
    <scope>NUCLEOTIDE SEQUENCE [LARGE SCALE GENOMIC DNA]</scope>
</reference>
<evidence type="ECO:0000313" key="2">
    <source>
        <dbReference type="Proteomes" id="UP000054324"/>
    </source>
</evidence>
<sequence length="236" mass="26644">MAESELLAQSPSFRQPYALLETITYVYLVPRLPPVLSSSNDIHRRFPVACLFYSRVKSSGRLSCMDLGAIVTFDVVGVDPGSARPEAVLSVQRTELFPSLMPPHALVDTILEISRYMDRRNTLLIRLLKILRQPTTSFAHLGAHQVRGSNPTSASQLLLSRLERPGSIPALVQPLGGMAFRHRKAFNNYIHLKINFVFTRDPTKSLVYDILQLNVLHTGHLMFQLARYSRYRSIIS</sequence>
<dbReference type="GeneID" id="20317967"/>
<proteinExistence type="predicted"/>
<dbReference type="OrthoDB" id="6266369at2759"/>